<dbReference type="InterPro" id="IPR016088">
    <property type="entry name" value="Chalcone_isomerase_3-sand"/>
</dbReference>
<dbReference type="PANTHER" id="PTHR47284">
    <property type="entry name" value="FATTY-ACID-BINDING PROTEIN 2"/>
    <property type="match status" value="1"/>
</dbReference>
<keyword evidence="1" id="KW-0812">Transmembrane</keyword>
<dbReference type="PANTHER" id="PTHR47284:SF3">
    <property type="entry name" value="FATTY-ACID-BINDING PROTEIN 2"/>
    <property type="match status" value="1"/>
</dbReference>
<reference evidence="2" key="1">
    <citation type="submission" date="2021-01" db="EMBL/GenBank/DDBJ databases">
        <authorList>
            <person name="Corre E."/>
            <person name="Pelletier E."/>
            <person name="Niang G."/>
            <person name="Scheremetjew M."/>
            <person name="Finn R."/>
            <person name="Kale V."/>
            <person name="Holt S."/>
            <person name="Cochrane G."/>
            <person name="Meng A."/>
            <person name="Brown T."/>
            <person name="Cohen L."/>
        </authorList>
    </citation>
    <scope>NUCLEOTIDE SEQUENCE</scope>
    <source>
        <strain evidence="2">GSBS06</strain>
    </source>
</reference>
<keyword evidence="1" id="KW-1133">Transmembrane helix</keyword>
<proteinExistence type="predicted"/>
<evidence type="ECO:0008006" key="3">
    <source>
        <dbReference type="Google" id="ProtNLM"/>
    </source>
</evidence>
<accession>A0A7S3PRC4</accession>
<feature type="transmembrane region" description="Helical" evidence="1">
    <location>
        <begin position="83"/>
        <end position="103"/>
    </location>
</feature>
<dbReference type="InterPro" id="IPR036298">
    <property type="entry name" value="Chalcone_isomerase_sf"/>
</dbReference>
<dbReference type="Gene3D" id="3.50.70.10">
    <property type="match status" value="1"/>
</dbReference>
<sequence length="399" mass="45540">MNLSVNMKRGFCLNLRWQLLCGNSAEMQIIRYRPLRLGRETTRTFTTKKGVVAAAQAKAKMPLQYRIPFPRRQPSEIERKPKVIVAAMAFGVSAATISSIFYFESLKYGEMEMSTLPSASSSDSSSKVIEPVTGTAFPVNLFGYETTSSVHWLVGSSVRCMMNFCSFERARAYAYGLYISQESLEKLRLSSNQHPEDITEESLRGFLMPREPIELESQMKRKESLKAAVPFIHSKSFVGRKDGYVFKRDKDGLGYYLDKQGEAIREMKGTEKYPSSVLRLIMLRDVKTDHVAHGFDRTLLWRIRDLQNEEKQGPGKEALRKFTDFLRRQKEWKKGTILDLVRLPHGMVSVRVDGVEGILLHSEMLSYAILDAYYGPKGHFSAACKEDLIERTREIITVL</sequence>
<dbReference type="GO" id="GO:0016872">
    <property type="term" value="F:intramolecular lyase activity"/>
    <property type="evidence" value="ECO:0007669"/>
    <property type="project" value="InterPro"/>
</dbReference>
<dbReference type="AlphaFoldDB" id="A0A7S3PRC4"/>
<dbReference type="GO" id="GO:0009570">
    <property type="term" value="C:chloroplast stroma"/>
    <property type="evidence" value="ECO:0007669"/>
    <property type="project" value="TreeGrafter"/>
</dbReference>
<dbReference type="EMBL" id="HBIN01023215">
    <property type="protein sequence ID" value="CAE0447902.1"/>
    <property type="molecule type" value="Transcribed_RNA"/>
</dbReference>
<evidence type="ECO:0000256" key="1">
    <source>
        <dbReference type="SAM" id="Phobius"/>
    </source>
</evidence>
<keyword evidence="1" id="KW-0472">Membrane</keyword>
<protein>
    <recommendedName>
        <fullName evidence="3">Chalcone isomerase domain-containing protein</fullName>
    </recommendedName>
</protein>
<dbReference type="GO" id="GO:0005504">
    <property type="term" value="F:fatty acid binding"/>
    <property type="evidence" value="ECO:0007669"/>
    <property type="project" value="TreeGrafter"/>
</dbReference>
<organism evidence="2">
    <name type="scientific">Aplanochytrium stocchinoi</name>
    <dbReference type="NCBI Taxonomy" id="215587"/>
    <lineage>
        <taxon>Eukaryota</taxon>
        <taxon>Sar</taxon>
        <taxon>Stramenopiles</taxon>
        <taxon>Bigyra</taxon>
        <taxon>Labyrinthulomycetes</taxon>
        <taxon>Thraustochytrida</taxon>
        <taxon>Thraustochytriidae</taxon>
        <taxon>Aplanochytrium</taxon>
    </lineage>
</organism>
<evidence type="ECO:0000313" key="2">
    <source>
        <dbReference type="EMBL" id="CAE0447902.1"/>
    </source>
</evidence>
<gene>
    <name evidence="2" type="ORF">ASTO00021_LOCUS17866</name>
</gene>
<dbReference type="SUPFAM" id="SSF54626">
    <property type="entry name" value="Chalcone isomerase"/>
    <property type="match status" value="1"/>
</dbReference>
<name>A0A7S3PRC4_9STRA</name>